<dbReference type="InterPro" id="IPR023696">
    <property type="entry name" value="Ureohydrolase_dom_sf"/>
</dbReference>
<evidence type="ECO:0000256" key="1">
    <source>
        <dbReference type="ARBA" id="ARBA00022801"/>
    </source>
</evidence>
<proteinExistence type="predicted"/>
<dbReference type="PRINTS" id="PR01270">
    <property type="entry name" value="HDASUPER"/>
</dbReference>
<dbReference type="PANTHER" id="PTHR10625">
    <property type="entry name" value="HISTONE DEACETYLASE HDAC1-RELATED"/>
    <property type="match status" value="1"/>
</dbReference>
<comment type="caution">
    <text evidence="3">The sequence shown here is derived from an EMBL/GenBank/DDBJ whole genome shotgun (WGS) entry which is preliminary data.</text>
</comment>
<dbReference type="PANTHER" id="PTHR10625:SF19">
    <property type="entry name" value="HISTONE DEACETYLASE 12"/>
    <property type="match status" value="1"/>
</dbReference>
<dbReference type="GO" id="GO:0016787">
    <property type="term" value="F:hydrolase activity"/>
    <property type="evidence" value="ECO:0007669"/>
    <property type="project" value="UniProtKB-KW"/>
</dbReference>
<evidence type="ECO:0000313" key="4">
    <source>
        <dbReference type="Proteomes" id="UP001152320"/>
    </source>
</evidence>
<dbReference type="InterPro" id="IPR044150">
    <property type="entry name" value="HDAC_classIV"/>
</dbReference>
<dbReference type="OrthoDB" id="437693at2759"/>
<gene>
    <name evidence="3" type="ORF">HOLleu_30790</name>
</gene>
<dbReference type="Proteomes" id="UP001152320">
    <property type="component" value="Chromosome 15"/>
</dbReference>
<dbReference type="InterPro" id="IPR037138">
    <property type="entry name" value="His_deacetylse_dom_sf"/>
</dbReference>
<protein>
    <submittedName>
        <fullName evidence="3">Histone deacetylase 11</fullName>
    </submittedName>
</protein>
<evidence type="ECO:0000259" key="2">
    <source>
        <dbReference type="Pfam" id="PF00850"/>
    </source>
</evidence>
<sequence>MFWLQSLIRPTQRKVSHLCKLCNISYSSWNPSKNLPIIHHEDYVCDLPPNHRFPMPKFSKIYECLLKDGVIGKEQVSRPSQVSVRTTERAHTKEYVANFFSGRTSEKEQRATGFKWSSGLVKRCRYETGGTVLASQIALSRGLAASTAGGTHHAFPGHGAGFCLINDMAVAARHLIEMKKVEKVLFVDLDVHQGDGSADIFKDDSSVFTFSVHCGKNYPSRKQESDLDVSIEAGMEDEEYLSVVKEHLPWIVNSFRPDLVIYDAGVDPHVKDDLGKLKLTDKGLFDRDFWVIDFLVRHGCPCATVIGGGYSKNIDELAVRHSIVHRAAKKVWISQGL</sequence>
<organism evidence="3 4">
    <name type="scientific">Holothuria leucospilota</name>
    <name type="common">Black long sea cucumber</name>
    <name type="synonym">Mertensiothuria leucospilota</name>
    <dbReference type="NCBI Taxonomy" id="206669"/>
    <lineage>
        <taxon>Eukaryota</taxon>
        <taxon>Metazoa</taxon>
        <taxon>Echinodermata</taxon>
        <taxon>Eleutherozoa</taxon>
        <taxon>Echinozoa</taxon>
        <taxon>Holothuroidea</taxon>
        <taxon>Aspidochirotacea</taxon>
        <taxon>Aspidochirotida</taxon>
        <taxon>Holothuriidae</taxon>
        <taxon>Holothuria</taxon>
    </lineage>
</organism>
<reference evidence="3" key="1">
    <citation type="submission" date="2021-10" db="EMBL/GenBank/DDBJ databases">
        <title>Tropical sea cucumber genome reveals ecological adaptation and Cuvierian tubules defense mechanism.</title>
        <authorList>
            <person name="Chen T."/>
        </authorList>
    </citation>
    <scope>NUCLEOTIDE SEQUENCE</scope>
    <source>
        <strain evidence="3">Nanhai2018</strain>
        <tissue evidence="3">Muscle</tissue>
    </source>
</reference>
<dbReference type="GO" id="GO:0004407">
    <property type="term" value="F:histone deacetylase activity"/>
    <property type="evidence" value="ECO:0007669"/>
    <property type="project" value="InterPro"/>
</dbReference>
<dbReference type="GO" id="GO:0040029">
    <property type="term" value="P:epigenetic regulation of gene expression"/>
    <property type="evidence" value="ECO:0007669"/>
    <property type="project" value="TreeGrafter"/>
</dbReference>
<dbReference type="SUPFAM" id="SSF52768">
    <property type="entry name" value="Arginase/deacetylase"/>
    <property type="match status" value="1"/>
</dbReference>
<keyword evidence="4" id="KW-1185">Reference proteome</keyword>
<dbReference type="Gene3D" id="3.40.800.20">
    <property type="entry name" value="Histone deacetylase domain"/>
    <property type="match status" value="1"/>
</dbReference>
<keyword evidence="1" id="KW-0378">Hydrolase</keyword>
<evidence type="ECO:0000313" key="3">
    <source>
        <dbReference type="EMBL" id="KAJ8028529.1"/>
    </source>
</evidence>
<dbReference type="InterPro" id="IPR000286">
    <property type="entry name" value="HDACs"/>
</dbReference>
<dbReference type="Pfam" id="PF00850">
    <property type="entry name" value="Hist_deacetyl"/>
    <property type="match status" value="1"/>
</dbReference>
<feature type="domain" description="Histone deacetylase" evidence="2">
    <location>
        <begin position="51"/>
        <end position="318"/>
    </location>
</feature>
<dbReference type="CDD" id="cd09993">
    <property type="entry name" value="HDAC_classIV"/>
    <property type="match status" value="1"/>
</dbReference>
<name>A0A9Q1GZD5_HOLLE</name>
<accession>A0A9Q1GZD5</accession>
<dbReference type="AlphaFoldDB" id="A0A9Q1GZD5"/>
<dbReference type="InterPro" id="IPR023801">
    <property type="entry name" value="His_deacetylse_dom"/>
</dbReference>
<dbReference type="EMBL" id="JAIZAY010000015">
    <property type="protein sequence ID" value="KAJ8028529.1"/>
    <property type="molecule type" value="Genomic_DNA"/>
</dbReference>